<reference evidence="1" key="1">
    <citation type="submission" date="2021-12" db="EMBL/GenBank/DDBJ databases">
        <title>Curvularia clavata genome.</title>
        <authorList>
            <person name="Cao Y."/>
        </authorList>
    </citation>
    <scope>NUCLEOTIDE SEQUENCE</scope>
    <source>
        <strain evidence="1">Yc1106</strain>
    </source>
</reference>
<proteinExistence type="predicted"/>
<dbReference type="VEuPathDB" id="FungiDB:yc1106_07785"/>
<name>A0A9Q9DWI3_CURCL</name>
<keyword evidence="2" id="KW-1185">Reference proteome</keyword>
<evidence type="ECO:0000313" key="2">
    <source>
        <dbReference type="Proteomes" id="UP001056012"/>
    </source>
</evidence>
<sequence length="416" mass="46186">MSPYQHLFSTHAVLSVWRNLRNTKDNSDLLLTFQYQDDFRGQKSKKYAKGNVAENTQEVTDGKAVDVGGKSIGFVVPWRAMQSQRRELKEKEKELAEALVALAGEVAFTDLAPTLQSSLTQNPLIQIRHLAAGLSRQMSKIEFQMVDNAPFADGKNLYTGGELALRYLPPIQALFNQNPVPQRMIFELLMELKDLVYMGMSGCTKEVLEWEVNNTGTSAFEELDDAIVRAITPTPRTLDTSSPQIEGGDLGPARLLRRKASSLLSKAPKQEHQPAAVSFLLSAQTQLLYSLESLETTAQACTRLPLPMPDFCGHAIISLRRLAPRPALTDFSQKKGQRNARCAEFARCTKWAGTEWRQNGGCKRGCKNEDEDEENLPSWHRSSRWFDDGGSGTCMVGGGRAVLREDGFGVARMTAS</sequence>
<organism evidence="1 2">
    <name type="scientific">Curvularia clavata</name>
    <dbReference type="NCBI Taxonomy" id="95742"/>
    <lineage>
        <taxon>Eukaryota</taxon>
        <taxon>Fungi</taxon>
        <taxon>Dikarya</taxon>
        <taxon>Ascomycota</taxon>
        <taxon>Pezizomycotina</taxon>
        <taxon>Dothideomycetes</taxon>
        <taxon>Pleosporomycetidae</taxon>
        <taxon>Pleosporales</taxon>
        <taxon>Pleosporineae</taxon>
        <taxon>Pleosporaceae</taxon>
        <taxon>Curvularia</taxon>
    </lineage>
</organism>
<protein>
    <submittedName>
        <fullName evidence="1">Uncharacterized protein</fullName>
    </submittedName>
</protein>
<dbReference type="EMBL" id="CP089279">
    <property type="protein sequence ID" value="USP80511.1"/>
    <property type="molecule type" value="Genomic_DNA"/>
</dbReference>
<accession>A0A9Q9DWI3</accession>
<dbReference type="OrthoDB" id="3886371at2759"/>
<dbReference type="AlphaFoldDB" id="A0A9Q9DWI3"/>
<gene>
    <name evidence="1" type="ORF">yc1106_07785</name>
</gene>
<dbReference type="Proteomes" id="UP001056012">
    <property type="component" value="Chromosome 6"/>
</dbReference>
<evidence type="ECO:0000313" key="1">
    <source>
        <dbReference type="EMBL" id="USP80511.1"/>
    </source>
</evidence>